<name>A0ABW3E782_9ACTN</name>
<evidence type="ECO:0000313" key="1">
    <source>
        <dbReference type="EMBL" id="MFD0891347.1"/>
    </source>
</evidence>
<dbReference type="InterPro" id="IPR039421">
    <property type="entry name" value="Type_1_exporter"/>
</dbReference>
<dbReference type="Proteomes" id="UP001597024">
    <property type="component" value="Unassembled WGS sequence"/>
</dbReference>
<dbReference type="SUPFAM" id="SSF52540">
    <property type="entry name" value="P-loop containing nucleoside triphosphate hydrolases"/>
    <property type="match status" value="1"/>
</dbReference>
<keyword evidence="2" id="KW-1185">Reference proteome</keyword>
<dbReference type="PANTHER" id="PTHR24221:SF654">
    <property type="entry name" value="ATP-BINDING CASSETTE SUB-FAMILY B MEMBER 6"/>
    <property type="match status" value="1"/>
</dbReference>
<reference evidence="2" key="1">
    <citation type="journal article" date="2019" name="Int. J. Syst. Evol. Microbiol.">
        <title>The Global Catalogue of Microorganisms (GCM) 10K type strain sequencing project: providing services to taxonomists for standard genome sequencing and annotation.</title>
        <authorList>
            <consortium name="The Broad Institute Genomics Platform"/>
            <consortium name="The Broad Institute Genome Sequencing Center for Infectious Disease"/>
            <person name="Wu L."/>
            <person name="Ma J."/>
        </authorList>
    </citation>
    <scope>NUCLEOTIDE SEQUENCE [LARGE SCALE GENOMIC DNA]</scope>
    <source>
        <strain evidence="2">CCUG 62974</strain>
    </source>
</reference>
<evidence type="ECO:0000313" key="2">
    <source>
        <dbReference type="Proteomes" id="UP001597024"/>
    </source>
</evidence>
<sequence length="118" mass="12822">ENLVDATLAHGLMPYVVPQLKTITLVLDEATCHLDPATEHRAEAAFTGRPGTLIVIAHRMSSAVRARRVVLMDGTRVLTGSHHELVRESPLYADLVGHWAGGDPSAPHHALPRRKAMP</sequence>
<evidence type="ECO:0008006" key="3">
    <source>
        <dbReference type="Google" id="ProtNLM"/>
    </source>
</evidence>
<dbReference type="Gene3D" id="3.40.50.300">
    <property type="entry name" value="P-loop containing nucleotide triphosphate hydrolases"/>
    <property type="match status" value="1"/>
</dbReference>
<comment type="caution">
    <text evidence="1">The sequence shown here is derived from an EMBL/GenBank/DDBJ whole genome shotgun (WGS) entry which is preliminary data.</text>
</comment>
<gene>
    <name evidence="1" type="ORF">ACFQ08_42935</name>
</gene>
<accession>A0ABW3E782</accession>
<dbReference type="InterPro" id="IPR027417">
    <property type="entry name" value="P-loop_NTPase"/>
</dbReference>
<dbReference type="PANTHER" id="PTHR24221">
    <property type="entry name" value="ATP-BINDING CASSETTE SUB-FAMILY B"/>
    <property type="match status" value="1"/>
</dbReference>
<proteinExistence type="predicted"/>
<feature type="non-terminal residue" evidence="1">
    <location>
        <position position="1"/>
    </location>
</feature>
<dbReference type="EMBL" id="JBHTHX010003101">
    <property type="protein sequence ID" value="MFD0891347.1"/>
    <property type="molecule type" value="Genomic_DNA"/>
</dbReference>
<organism evidence="1 2">
    <name type="scientific">Streptosporangium algeriense</name>
    <dbReference type="NCBI Taxonomy" id="1682748"/>
    <lineage>
        <taxon>Bacteria</taxon>
        <taxon>Bacillati</taxon>
        <taxon>Actinomycetota</taxon>
        <taxon>Actinomycetes</taxon>
        <taxon>Streptosporangiales</taxon>
        <taxon>Streptosporangiaceae</taxon>
        <taxon>Streptosporangium</taxon>
    </lineage>
</organism>
<protein>
    <recommendedName>
        <fullName evidence="3">ABC transporter ATP-binding protein</fullName>
    </recommendedName>
</protein>